<dbReference type="RefSeq" id="WP_121442911.1">
    <property type="nucleotide sequence ID" value="NZ_RCDA01000004.1"/>
</dbReference>
<gene>
    <name evidence="2" type="ORF">DFR31_2396</name>
</gene>
<organism evidence="2 3">
    <name type="scientific">Alkalispirillum mobile</name>
    <dbReference type="NCBI Taxonomy" id="85925"/>
    <lineage>
        <taxon>Bacteria</taxon>
        <taxon>Pseudomonadati</taxon>
        <taxon>Pseudomonadota</taxon>
        <taxon>Gammaproteobacteria</taxon>
        <taxon>Chromatiales</taxon>
        <taxon>Ectothiorhodospiraceae</taxon>
        <taxon>Alkalispirillum</taxon>
    </lineage>
</organism>
<keyword evidence="1" id="KW-0175">Coiled coil</keyword>
<dbReference type="OrthoDB" id="5796609at2"/>
<protein>
    <submittedName>
        <fullName evidence="2">Uncharacterized protein</fullName>
    </submittedName>
</protein>
<keyword evidence="3" id="KW-1185">Reference proteome</keyword>
<reference evidence="2 3" key="1">
    <citation type="submission" date="2018-10" db="EMBL/GenBank/DDBJ databases">
        <title>Genomic Encyclopedia of Type Strains, Phase IV (KMG-IV): sequencing the most valuable type-strain genomes for metagenomic binning, comparative biology and taxonomic classification.</title>
        <authorList>
            <person name="Goeker M."/>
        </authorList>
    </citation>
    <scope>NUCLEOTIDE SEQUENCE [LARGE SCALE GENOMIC DNA]</scope>
    <source>
        <strain evidence="2 3">DSM 12769</strain>
    </source>
</reference>
<proteinExistence type="predicted"/>
<comment type="caution">
    <text evidence="2">The sequence shown here is derived from an EMBL/GenBank/DDBJ whole genome shotgun (WGS) entry which is preliminary data.</text>
</comment>
<feature type="coiled-coil region" evidence="1">
    <location>
        <begin position="18"/>
        <end position="45"/>
    </location>
</feature>
<evidence type="ECO:0000256" key="1">
    <source>
        <dbReference type="SAM" id="Coils"/>
    </source>
</evidence>
<dbReference type="EMBL" id="RCDA01000004">
    <property type="protein sequence ID" value="RLK47080.1"/>
    <property type="molecule type" value="Genomic_DNA"/>
</dbReference>
<evidence type="ECO:0000313" key="2">
    <source>
        <dbReference type="EMBL" id="RLK47080.1"/>
    </source>
</evidence>
<dbReference type="AlphaFoldDB" id="A0A498C1N5"/>
<accession>A0A498C1N5</accession>
<name>A0A498C1N5_9GAMM</name>
<sequence length="88" mass="10653">MKTKKLLSRLRDFLDAERTDQEREVDSIRQVLRELREKQRKFQAKLDDNPERDDREEIEGKLQAIRTQRQKGVERLRVLTGRQDGFKD</sequence>
<dbReference type="Proteomes" id="UP000275461">
    <property type="component" value="Unassembled WGS sequence"/>
</dbReference>
<evidence type="ECO:0000313" key="3">
    <source>
        <dbReference type="Proteomes" id="UP000275461"/>
    </source>
</evidence>